<reference evidence="1 2" key="1">
    <citation type="submission" date="2015-09" db="EMBL/GenBank/DDBJ databases">
        <title>Host preference determinants of Valsa canker pathogens revealed by comparative genomics.</title>
        <authorList>
            <person name="Yin Z."/>
            <person name="Huang L."/>
        </authorList>
    </citation>
    <scope>NUCLEOTIDE SEQUENCE [LARGE SCALE GENOMIC DNA]</scope>
    <source>
        <strain evidence="1 2">SXYLt</strain>
    </source>
</reference>
<dbReference type="OrthoDB" id="302966at2759"/>
<keyword evidence="2" id="KW-1185">Reference proteome</keyword>
<proteinExistence type="predicted"/>
<gene>
    <name evidence="1" type="ORF">VPNG_07759</name>
</gene>
<dbReference type="EMBL" id="LKEB01000058">
    <property type="protein sequence ID" value="ROV99621.1"/>
    <property type="molecule type" value="Genomic_DNA"/>
</dbReference>
<protein>
    <submittedName>
        <fullName evidence="1">Uncharacterized protein</fullName>
    </submittedName>
</protein>
<dbReference type="AlphaFoldDB" id="A0A423W8E2"/>
<evidence type="ECO:0000313" key="2">
    <source>
        <dbReference type="Proteomes" id="UP000285146"/>
    </source>
</evidence>
<dbReference type="InParanoid" id="A0A423W8E2"/>
<sequence length="366" mass="41092">MNVPEHKLNGFVAAMQRIYRFPTAPCDPTAKLWTPPPASAGHLGRYLWTDAFGVLNLITLSRVTPHRSHYIALASTLVSTVHSILGRTRDQSTRLLGATDENPLGGGLRIGKEDEAGSDGDGQYHHYLTLWMFALNRLSVASAQPEYNDMAISLARAIHPAFVYQRDSPRTRMYWKVSMDLSHPLVRSEGNLDPIDGYVIFTLLQRTNGEGSTVLRDEIRDYEKIVKTKWQGYSSSDPLDLGMTLWTAHWLAGEEHPWAEKLLSKAKGETAKLFERGFFDRDIERRLAFREFGTALGIHCQCAVEDEEWTERADRITTMWRDAGLLEGSWKSRANTDHDLAPITFVMYAAALIPGGRSAISSSALR</sequence>
<comment type="caution">
    <text evidence="1">The sequence shown here is derived from an EMBL/GenBank/DDBJ whole genome shotgun (WGS) entry which is preliminary data.</text>
</comment>
<accession>A0A423W8E2</accession>
<evidence type="ECO:0000313" key="1">
    <source>
        <dbReference type="EMBL" id="ROV99621.1"/>
    </source>
</evidence>
<dbReference type="STRING" id="1230097.A0A423W8E2"/>
<organism evidence="1 2">
    <name type="scientific">Cytospora leucostoma</name>
    <dbReference type="NCBI Taxonomy" id="1230097"/>
    <lineage>
        <taxon>Eukaryota</taxon>
        <taxon>Fungi</taxon>
        <taxon>Dikarya</taxon>
        <taxon>Ascomycota</taxon>
        <taxon>Pezizomycotina</taxon>
        <taxon>Sordariomycetes</taxon>
        <taxon>Sordariomycetidae</taxon>
        <taxon>Diaporthales</taxon>
        <taxon>Cytosporaceae</taxon>
        <taxon>Cytospora</taxon>
    </lineage>
</organism>
<name>A0A423W8E2_9PEZI</name>
<dbReference type="Proteomes" id="UP000285146">
    <property type="component" value="Unassembled WGS sequence"/>
</dbReference>